<evidence type="ECO:0000256" key="2">
    <source>
        <dbReference type="SAM" id="Phobius"/>
    </source>
</evidence>
<evidence type="ECO:0000313" key="3">
    <source>
        <dbReference type="EMBL" id="RCX17970.1"/>
    </source>
</evidence>
<feature type="region of interest" description="Disordered" evidence="1">
    <location>
        <begin position="28"/>
        <end position="53"/>
    </location>
</feature>
<gene>
    <name evidence="3" type="ORF">DFR58_106139</name>
</gene>
<feature type="transmembrane region" description="Helical" evidence="2">
    <location>
        <begin position="6"/>
        <end position="26"/>
    </location>
</feature>
<evidence type="ECO:0000256" key="1">
    <source>
        <dbReference type="SAM" id="MobiDB-lite"/>
    </source>
</evidence>
<protein>
    <submittedName>
        <fullName evidence="3">Uncharacterized protein</fullName>
    </submittedName>
</protein>
<dbReference type="EMBL" id="QPJT01000006">
    <property type="protein sequence ID" value="RCX17970.1"/>
    <property type="molecule type" value="Genomic_DNA"/>
</dbReference>
<keyword evidence="2" id="KW-0472">Membrane</keyword>
<comment type="caution">
    <text evidence="3">The sequence shown here is derived from an EMBL/GenBank/DDBJ whole genome shotgun (WGS) entry which is preliminary data.</text>
</comment>
<reference evidence="3 4" key="1">
    <citation type="submission" date="2018-07" db="EMBL/GenBank/DDBJ databases">
        <title>Genomic Encyclopedia of Type Strains, Phase IV (KMG-IV): sequencing the most valuable type-strain genomes for metagenomic binning, comparative biology and taxonomic classification.</title>
        <authorList>
            <person name="Goeker M."/>
        </authorList>
    </citation>
    <scope>NUCLEOTIDE SEQUENCE [LARGE SCALE GENOMIC DNA]</scope>
    <source>
        <strain evidence="3 4">DSM 27016</strain>
    </source>
</reference>
<keyword evidence="2" id="KW-0812">Transmembrane</keyword>
<evidence type="ECO:0000313" key="4">
    <source>
        <dbReference type="Proteomes" id="UP000253034"/>
    </source>
</evidence>
<dbReference type="RefSeq" id="WP_170138061.1">
    <property type="nucleotide sequence ID" value="NZ_QPJT01000006.1"/>
</dbReference>
<keyword evidence="2" id="KW-1133">Transmembrane helix</keyword>
<dbReference type="AlphaFoldDB" id="A0A369B8W3"/>
<dbReference type="Proteomes" id="UP000253034">
    <property type="component" value="Unassembled WGS sequence"/>
</dbReference>
<keyword evidence="4" id="KW-1185">Reference proteome</keyword>
<sequence>MLTKILIIAGTLLVFGLLAFMMNRSINTHNSRPKGKVKKGRMKYMQESKKPGK</sequence>
<name>A0A369B8W3_9FIRM</name>
<organism evidence="3 4">
    <name type="scientific">Anaerobacterium chartisolvens</name>
    <dbReference type="NCBI Taxonomy" id="1297424"/>
    <lineage>
        <taxon>Bacteria</taxon>
        <taxon>Bacillati</taxon>
        <taxon>Bacillota</taxon>
        <taxon>Clostridia</taxon>
        <taxon>Eubacteriales</taxon>
        <taxon>Oscillospiraceae</taxon>
        <taxon>Anaerobacterium</taxon>
    </lineage>
</organism>
<proteinExistence type="predicted"/>
<accession>A0A369B8W3</accession>
<feature type="compositionally biased region" description="Basic residues" evidence="1">
    <location>
        <begin position="31"/>
        <end position="42"/>
    </location>
</feature>
<feature type="compositionally biased region" description="Basic and acidic residues" evidence="1">
    <location>
        <begin position="44"/>
        <end position="53"/>
    </location>
</feature>